<dbReference type="PROSITE" id="PS50005">
    <property type="entry name" value="TPR"/>
    <property type="match status" value="2"/>
</dbReference>
<dbReference type="Pfam" id="PF13181">
    <property type="entry name" value="TPR_8"/>
    <property type="match status" value="1"/>
</dbReference>
<evidence type="ECO:0000256" key="1">
    <source>
        <dbReference type="ARBA" id="ARBA00022737"/>
    </source>
</evidence>
<keyword evidence="2 3" id="KW-0802">TPR repeat</keyword>
<proteinExistence type="predicted"/>
<sequence length="418" mass="47916">MQIEDAVRLVEEGHVEEGLHKLQQIERGGSDDDLYHIASLYATWGQTSEAIRLYQQLQERYPTDEDLRLDLAEMYLEENEELEALELIETITEEDAAFTRSLLLLADVYAAQGLEEVAEQKLLQAKRLESQEPIIDMALGSFYLQHGSYKKAIPYLERVLKKQSEIPLSEVHLFLAEAYSLTGQFEEAFAHYQEGLQEHTTPEALFGLGLTALKVDEAQTAIHALQQLKEMDEDFVSLYKPLSEAYELEAAYDEAYAIAKEGIAKDSTQVELYLLAGRLAERQHEKESAIAYYEEALALDELSQPALKGLVKVYEQEEHDEPLIELLSGRILDSTDPELMYALANAYHRQEVFHKANELFTEAYEALKHHPAFVKDYVRFMIEEGKRTIALQALVDLKEHELFDEELEALYMDLNEEM</sequence>
<evidence type="ECO:0000256" key="2">
    <source>
        <dbReference type="ARBA" id="ARBA00022803"/>
    </source>
</evidence>
<dbReference type="Proteomes" id="UP000295632">
    <property type="component" value="Unassembled WGS sequence"/>
</dbReference>
<reference evidence="4 5" key="1">
    <citation type="submission" date="2019-03" db="EMBL/GenBank/DDBJ databases">
        <title>Genomic Encyclopedia of Type Strains, Phase IV (KMG-IV): sequencing the most valuable type-strain genomes for metagenomic binning, comparative biology and taxonomic classification.</title>
        <authorList>
            <person name="Goeker M."/>
        </authorList>
    </citation>
    <scope>NUCLEOTIDE SEQUENCE [LARGE SCALE GENOMIC DNA]</scope>
    <source>
        <strain evidence="4 5">DSM 28697</strain>
    </source>
</reference>
<dbReference type="Pfam" id="PF12895">
    <property type="entry name" value="ANAPC3"/>
    <property type="match status" value="1"/>
</dbReference>
<dbReference type="PANTHER" id="PTHR45586:SF15">
    <property type="entry name" value="TPR REPEAT-CONTAINING PROTEIN YPIA"/>
    <property type="match status" value="1"/>
</dbReference>
<organism evidence="4 5">
    <name type="scientific">Aureibacillus halotolerans</name>
    <dbReference type="NCBI Taxonomy" id="1508390"/>
    <lineage>
        <taxon>Bacteria</taxon>
        <taxon>Bacillati</taxon>
        <taxon>Bacillota</taxon>
        <taxon>Bacilli</taxon>
        <taxon>Bacillales</taxon>
        <taxon>Bacillaceae</taxon>
        <taxon>Aureibacillus</taxon>
    </lineage>
</organism>
<keyword evidence="5" id="KW-1185">Reference proteome</keyword>
<dbReference type="SUPFAM" id="SSF48452">
    <property type="entry name" value="TPR-like"/>
    <property type="match status" value="1"/>
</dbReference>
<keyword evidence="1" id="KW-0677">Repeat</keyword>
<accession>A0A4R6U9K9</accession>
<dbReference type="PANTHER" id="PTHR45586">
    <property type="entry name" value="TPR REPEAT-CONTAINING PROTEIN PA4667"/>
    <property type="match status" value="1"/>
</dbReference>
<gene>
    <name evidence="4" type="ORF">EV213_10397</name>
</gene>
<dbReference type="Gene3D" id="1.25.40.10">
    <property type="entry name" value="Tetratricopeptide repeat domain"/>
    <property type="match status" value="3"/>
</dbReference>
<name>A0A4R6U9K9_9BACI</name>
<dbReference type="Pfam" id="PF14559">
    <property type="entry name" value="TPR_19"/>
    <property type="match status" value="1"/>
</dbReference>
<dbReference type="InterPro" id="IPR019734">
    <property type="entry name" value="TPR_rpt"/>
</dbReference>
<protein>
    <submittedName>
        <fullName evidence="4">Tetratricopeptide repeat protein</fullName>
    </submittedName>
</protein>
<evidence type="ECO:0000313" key="5">
    <source>
        <dbReference type="Proteomes" id="UP000295632"/>
    </source>
</evidence>
<dbReference type="SMART" id="SM00028">
    <property type="entry name" value="TPR"/>
    <property type="match status" value="7"/>
</dbReference>
<dbReference type="InterPro" id="IPR051012">
    <property type="entry name" value="CellSynth/LPSAsmb/PSIAsmb"/>
</dbReference>
<dbReference type="InterPro" id="IPR011990">
    <property type="entry name" value="TPR-like_helical_dom_sf"/>
</dbReference>
<dbReference type="RefSeq" id="WP_243740000.1">
    <property type="nucleotide sequence ID" value="NZ_SNYJ01000003.1"/>
</dbReference>
<feature type="repeat" description="TPR" evidence="3">
    <location>
        <begin position="133"/>
        <end position="166"/>
    </location>
</feature>
<comment type="caution">
    <text evidence="4">The sequence shown here is derived from an EMBL/GenBank/DDBJ whole genome shotgun (WGS) entry which is preliminary data.</text>
</comment>
<dbReference type="AlphaFoldDB" id="A0A4R6U9K9"/>
<evidence type="ECO:0000313" key="4">
    <source>
        <dbReference type="EMBL" id="TDQ41519.1"/>
    </source>
</evidence>
<evidence type="ECO:0000256" key="3">
    <source>
        <dbReference type="PROSITE-ProRule" id="PRU00339"/>
    </source>
</evidence>
<feature type="repeat" description="TPR" evidence="3">
    <location>
        <begin position="270"/>
        <end position="303"/>
    </location>
</feature>
<dbReference type="EMBL" id="SNYJ01000003">
    <property type="protein sequence ID" value="TDQ41519.1"/>
    <property type="molecule type" value="Genomic_DNA"/>
</dbReference>